<reference evidence="2 4" key="1">
    <citation type="submission" date="2006-04" db="EMBL/GenBank/DDBJ databases">
        <authorList>
            <person name="Nierman W.C."/>
        </authorList>
    </citation>
    <scope>NUCLEOTIDE SEQUENCE [LARGE SCALE GENOMIC DNA]</scope>
    <source>
        <strain evidence="2 4">DW4/3-1</strain>
    </source>
</reference>
<dbReference type="STRING" id="378806.STAUR_2019"/>
<proteinExistence type="predicted"/>
<dbReference type="RefSeq" id="WP_002616003.1">
    <property type="nucleotide sequence ID" value="NC_014623.1"/>
</dbReference>
<evidence type="ECO:0000313" key="4">
    <source>
        <dbReference type="Proteomes" id="UP000032702"/>
    </source>
</evidence>
<dbReference type="AlphaFoldDB" id="Q08WH8"/>
<gene>
    <name evidence="1" type="ordered locus">STAUR_2019</name>
    <name evidence="2" type="ORF">STIAU_2342</name>
</gene>
<evidence type="ECO:0000313" key="3">
    <source>
        <dbReference type="Proteomes" id="UP000001351"/>
    </source>
</evidence>
<dbReference type="EMBL" id="AAMD01000101">
    <property type="protein sequence ID" value="EAU64832.1"/>
    <property type="molecule type" value="Genomic_DNA"/>
</dbReference>
<reference evidence="1 3" key="2">
    <citation type="journal article" date="2011" name="Mol. Biol. Evol.">
        <title>Comparative genomic analysis of fruiting body formation in Myxococcales.</title>
        <authorList>
            <person name="Huntley S."/>
            <person name="Hamann N."/>
            <person name="Wegener-Feldbrugge S."/>
            <person name="Treuner-Lange A."/>
            <person name="Kube M."/>
            <person name="Reinhardt R."/>
            <person name="Klages S."/>
            <person name="Muller R."/>
            <person name="Ronning C.M."/>
            <person name="Nierman W.C."/>
            <person name="Sogaard-Andersen L."/>
        </authorList>
    </citation>
    <scope>NUCLEOTIDE SEQUENCE [LARGE SCALE GENOMIC DNA]</scope>
    <source>
        <strain evidence="1 3">DW4/3-1</strain>
    </source>
</reference>
<evidence type="ECO:0000313" key="2">
    <source>
        <dbReference type="EMBL" id="EAU64832.1"/>
    </source>
</evidence>
<evidence type="ECO:0000313" key="1">
    <source>
        <dbReference type="EMBL" id="ADO69823.1"/>
    </source>
</evidence>
<dbReference type="HOGENOM" id="CLU_1553633_0_0_7"/>
<dbReference type="EMBL" id="CP002271">
    <property type="protein sequence ID" value="ADO69823.1"/>
    <property type="molecule type" value="Genomic_DNA"/>
</dbReference>
<dbReference type="Proteomes" id="UP000032702">
    <property type="component" value="Unassembled WGS sequence"/>
</dbReference>
<name>Q08WH8_STIAD</name>
<keyword evidence="3" id="KW-1185">Reference proteome</keyword>
<dbReference type="KEGG" id="sur:STAUR_2019"/>
<dbReference type="OrthoDB" id="9985271at2"/>
<protein>
    <submittedName>
        <fullName evidence="2">Uncharacterized protein</fullName>
    </submittedName>
</protein>
<accession>Q08WH8</accession>
<organism evidence="2 4">
    <name type="scientific">Stigmatella aurantiaca (strain DW4/3-1)</name>
    <dbReference type="NCBI Taxonomy" id="378806"/>
    <lineage>
        <taxon>Bacteria</taxon>
        <taxon>Pseudomonadati</taxon>
        <taxon>Myxococcota</taxon>
        <taxon>Myxococcia</taxon>
        <taxon>Myxococcales</taxon>
        <taxon>Cystobacterineae</taxon>
        <taxon>Archangiaceae</taxon>
        <taxon>Stigmatella</taxon>
    </lineage>
</organism>
<sequence length="176" mass="19092">MSTQVKLLLSATVLLSGTFGFLLGRGTAPAASGQEEVLREIAGLRTRLDAHLTQERPTGPPPEVRCAVASPVDAAALKAELAKVLREELGTQAQGEPVLEPQPPPALSPQAVAAHQQAQRILEEATRTRRWSDEDARSLRRALVDMTDAQREEVVRRLITTLNSNTLDVQTQGMPF</sequence>
<dbReference type="Proteomes" id="UP000001351">
    <property type="component" value="Chromosome"/>
</dbReference>